<organism evidence="3 4">
    <name type="scientific">Prescottella soli</name>
    <dbReference type="NCBI Taxonomy" id="1543852"/>
    <lineage>
        <taxon>Bacteria</taxon>
        <taxon>Bacillati</taxon>
        <taxon>Actinomycetota</taxon>
        <taxon>Actinomycetes</taxon>
        <taxon>Mycobacteriales</taxon>
        <taxon>Nocardiaceae</taxon>
        <taxon>Prescottella</taxon>
    </lineage>
</organism>
<comment type="caution">
    <text evidence="3">The sequence shown here is derived from an EMBL/GenBank/DDBJ whole genome shotgun (WGS) entry which is preliminary data.</text>
</comment>
<protein>
    <submittedName>
        <fullName evidence="3">Uncharacterized protein</fullName>
    </submittedName>
</protein>
<accession>A0ABW9G1G6</accession>
<sequence length="78" mass="8240">MDTKTYDRPTIQEDAPPVPTGVSSERAKRAVLILCAVLATISPAALALVIGVSLRDTARVLALTLAAVLSAFLLLRPR</sequence>
<dbReference type="Proteomes" id="UP001629744">
    <property type="component" value="Unassembled WGS sequence"/>
</dbReference>
<feature type="transmembrane region" description="Helical" evidence="2">
    <location>
        <begin position="30"/>
        <end position="52"/>
    </location>
</feature>
<dbReference type="EMBL" id="JBDLNU010000009">
    <property type="protein sequence ID" value="MFM1731478.1"/>
    <property type="molecule type" value="Genomic_DNA"/>
</dbReference>
<keyword evidence="2" id="KW-0812">Transmembrane</keyword>
<feature type="transmembrane region" description="Helical" evidence="2">
    <location>
        <begin position="58"/>
        <end position="75"/>
    </location>
</feature>
<keyword evidence="2" id="KW-0472">Membrane</keyword>
<keyword evidence="2" id="KW-1133">Transmembrane helix</keyword>
<feature type="region of interest" description="Disordered" evidence="1">
    <location>
        <begin position="1"/>
        <end position="22"/>
    </location>
</feature>
<dbReference type="RefSeq" id="WP_348603688.1">
    <property type="nucleotide sequence ID" value="NZ_CP157276.1"/>
</dbReference>
<keyword evidence="4" id="KW-1185">Reference proteome</keyword>
<reference evidence="3 4" key="1">
    <citation type="submission" date="2023-11" db="EMBL/GenBank/DDBJ databases">
        <authorList>
            <person name="Val-Calvo J."/>
            <person name="Scortti M."/>
            <person name="Vazquez-Boland J."/>
        </authorList>
    </citation>
    <scope>NUCLEOTIDE SEQUENCE [LARGE SCALE GENOMIC DNA]</scope>
    <source>
        <strain evidence="3 4">DSM 46662</strain>
    </source>
</reference>
<evidence type="ECO:0000256" key="1">
    <source>
        <dbReference type="SAM" id="MobiDB-lite"/>
    </source>
</evidence>
<evidence type="ECO:0000313" key="3">
    <source>
        <dbReference type="EMBL" id="MFM1731478.1"/>
    </source>
</evidence>
<proteinExistence type="predicted"/>
<evidence type="ECO:0000313" key="4">
    <source>
        <dbReference type="Proteomes" id="UP001629744"/>
    </source>
</evidence>
<name>A0ABW9G1G6_9NOCA</name>
<feature type="compositionally biased region" description="Basic and acidic residues" evidence="1">
    <location>
        <begin position="1"/>
        <end position="11"/>
    </location>
</feature>
<gene>
    <name evidence="3" type="ORF">ABEU19_005042</name>
</gene>
<evidence type="ECO:0000256" key="2">
    <source>
        <dbReference type="SAM" id="Phobius"/>
    </source>
</evidence>